<dbReference type="PANTHER" id="PTHR22600">
    <property type="entry name" value="BETA-HEXOSAMINIDASE"/>
    <property type="match status" value="1"/>
</dbReference>
<organism evidence="6 7">
    <name type="scientific">Namhaeicola litoreus</name>
    <dbReference type="NCBI Taxonomy" id="1052145"/>
    <lineage>
        <taxon>Bacteria</taxon>
        <taxon>Pseudomonadati</taxon>
        <taxon>Bacteroidota</taxon>
        <taxon>Flavobacteriia</taxon>
        <taxon>Flavobacteriales</taxon>
        <taxon>Flavobacteriaceae</taxon>
        <taxon>Namhaeicola</taxon>
    </lineage>
</organism>
<dbReference type="InterPro" id="IPR025705">
    <property type="entry name" value="Beta_hexosaminidase_sua/sub"/>
</dbReference>
<dbReference type="Pfam" id="PF00728">
    <property type="entry name" value="Glyco_hydro_20"/>
    <property type="match status" value="1"/>
</dbReference>
<dbReference type="CDD" id="cd06570">
    <property type="entry name" value="GH20_chitobiase-like_1"/>
    <property type="match status" value="1"/>
</dbReference>
<dbReference type="InterPro" id="IPR015883">
    <property type="entry name" value="Glyco_hydro_20_cat"/>
</dbReference>
<comment type="similarity">
    <text evidence="1">Belongs to the glycosyl hydrolase 20 family.</text>
</comment>
<keyword evidence="7" id="KW-1185">Reference proteome</keyword>
<keyword evidence="3" id="KW-0326">Glycosidase</keyword>
<evidence type="ECO:0000256" key="2">
    <source>
        <dbReference type="ARBA" id="ARBA00022801"/>
    </source>
</evidence>
<dbReference type="Gene3D" id="3.30.379.10">
    <property type="entry name" value="Chitobiase/beta-hexosaminidase domain 2-like"/>
    <property type="match status" value="1"/>
</dbReference>
<feature type="domain" description="Glycoside hydrolase family 20 catalytic" evidence="4">
    <location>
        <begin position="161"/>
        <end position="477"/>
    </location>
</feature>
<protein>
    <submittedName>
        <fullName evidence="6">Beta-N-acetylhexosaminidase</fullName>
    </submittedName>
</protein>
<dbReference type="InterPro" id="IPR017853">
    <property type="entry name" value="GH"/>
</dbReference>
<feature type="domain" description="Beta-hexosaminidase bacterial type N-terminal" evidence="5">
    <location>
        <begin position="24"/>
        <end position="157"/>
    </location>
</feature>
<evidence type="ECO:0000259" key="4">
    <source>
        <dbReference type="Pfam" id="PF00728"/>
    </source>
</evidence>
<accession>A0ABW3Y1Z5</accession>
<evidence type="ECO:0000313" key="6">
    <source>
        <dbReference type="EMBL" id="MFD1315878.1"/>
    </source>
</evidence>
<dbReference type="SUPFAM" id="SSF51445">
    <property type="entry name" value="(Trans)glycosidases"/>
    <property type="match status" value="1"/>
</dbReference>
<reference evidence="7" key="1">
    <citation type="journal article" date="2019" name="Int. J. Syst. Evol. Microbiol.">
        <title>The Global Catalogue of Microorganisms (GCM) 10K type strain sequencing project: providing services to taxonomists for standard genome sequencing and annotation.</title>
        <authorList>
            <consortium name="The Broad Institute Genomics Platform"/>
            <consortium name="The Broad Institute Genome Sequencing Center for Infectious Disease"/>
            <person name="Wu L."/>
            <person name="Ma J."/>
        </authorList>
    </citation>
    <scope>NUCLEOTIDE SEQUENCE [LARGE SCALE GENOMIC DNA]</scope>
    <source>
        <strain evidence="7">CCUG 61485</strain>
    </source>
</reference>
<dbReference type="Pfam" id="PF02838">
    <property type="entry name" value="Glyco_hydro_20b"/>
    <property type="match status" value="1"/>
</dbReference>
<evidence type="ECO:0000256" key="3">
    <source>
        <dbReference type="ARBA" id="ARBA00023295"/>
    </source>
</evidence>
<dbReference type="RefSeq" id="WP_377178470.1">
    <property type="nucleotide sequence ID" value="NZ_JBHTMY010000003.1"/>
</dbReference>
<dbReference type="PANTHER" id="PTHR22600:SF21">
    <property type="entry name" value="BETA-HEXOSAMINIDASE A"/>
    <property type="match status" value="1"/>
</dbReference>
<dbReference type="Gene3D" id="3.20.20.80">
    <property type="entry name" value="Glycosidases"/>
    <property type="match status" value="1"/>
</dbReference>
<dbReference type="PRINTS" id="PR00738">
    <property type="entry name" value="GLHYDRLASE20"/>
</dbReference>
<dbReference type="EMBL" id="JBHTMY010000003">
    <property type="protein sequence ID" value="MFD1315878.1"/>
    <property type="molecule type" value="Genomic_DNA"/>
</dbReference>
<evidence type="ECO:0000313" key="7">
    <source>
        <dbReference type="Proteomes" id="UP001597201"/>
    </source>
</evidence>
<keyword evidence="2" id="KW-0378">Hydrolase</keyword>
<dbReference type="InterPro" id="IPR015882">
    <property type="entry name" value="HEX_bac_N"/>
</dbReference>
<sequence>MKNSFLFLVGLFVFSIAKGLSQNIQLMPYPEQISVVKGHFKIDQTFTVQVKGNPDKRIYRNATNFIRNISNKTGVFIDQGFVEPNIQIENPKLLIRINRPGLNELREDESYFLEVGQDQIVLNANTDLGAIHGLQTLFQLVAVQNGSYVFPCVKINDKPRFVWRGLMIDVSRHFMPVEVIKRNLDAMSFVKMNVFHWHLSDDQGFRVEVKSLPKLHEKGSDGDYYTQEQIKEIVAYAATRGIRVVPEFDVPPHATAILTAYPELGSKDTIYSLERNAGIFDPTLDPTNERVYQFLDQLFKEITPLFPDSYVHIGGDENAGVHWDENEKITQFKKENNLKSNHDLQTYFNLRLEKILSKYNKKLVGWEEIMTPKMSKSAVIHAWRGENEGLKPKQSLVDAVKNGHETILSNGYYIDLMLSVESHYLVDPMPDEQLSKEEEARVLGGEATMWSELVTPLTIDSRIWPRTAAIAERLWSPKEINDLDFMFERYEKISNDLEQIGIQHKRNKDVILRNISNFQDIRALDELSKISEPFKVYSRNVGGTEYKMFSPLTLFADACTADALLKRKFNKLVKEYISTENETSGKELISNFNNWGKLNDELKSIATQAPLIERIIPYTARIEGISKLMIDALENKKMSENQFDQLTVLLNQKEDPLQNLDVEFALKKSTLDLANYLRTIKP</sequence>
<proteinExistence type="inferred from homology"/>
<dbReference type="Proteomes" id="UP001597201">
    <property type="component" value="Unassembled WGS sequence"/>
</dbReference>
<dbReference type="InterPro" id="IPR029018">
    <property type="entry name" value="Hex-like_dom2"/>
</dbReference>
<name>A0ABW3Y1Z5_9FLAO</name>
<gene>
    <name evidence="6" type="ORF">ACFQ39_09635</name>
</gene>
<comment type="caution">
    <text evidence="6">The sequence shown here is derived from an EMBL/GenBank/DDBJ whole genome shotgun (WGS) entry which is preliminary data.</text>
</comment>
<evidence type="ECO:0000256" key="1">
    <source>
        <dbReference type="ARBA" id="ARBA00006285"/>
    </source>
</evidence>
<evidence type="ECO:0000259" key="5">
    <source>
        <dbReference type="Pfam" id="PF02838"/>
    </source>
</evidence>
<dbReference type="SUPFAM" id="SSF55545">
    <property type="entry name" value="beta-N-acetylhexosaminidase-like domain"/>
    <property type="match status" value="1"/>
</dbReference>